<name>A0A0K1EAL3_CHOCO</name>
<dbReference type="EC" id="3.1.4.46" evidence="2"/>
<proteinExistence type="predicted"/>
<gene>
    <name evidence="2" type="ORF">CMC5_020420</name>
</gene>
<dbReference type="EMBL" id="CP012159">
    <property type="protein sequence ID" value="AKT37899.1"/>
    <property type="molecule type" value="Genomic_DNA"/>
</dbReference>
<dbReference type="KEGG" id="ccro:CMC5_020420"/>
<protein>
    <submittedName>
        <fullName evidence="2">Glycerophosphoryl diester phosphodiesterase</fullName>
        <ecNumber evidence="2">3.1.4.46</ecNumber>
    </submittedName>
</protein>
<dbReference type="GO" id="GO:0006629">
    <property type="term" value="P:lipid metabolic process"/>
    <property type="evidence" value="ECO:0007669"/>
    <property type="project" value="InterPro"/>
</dbReference>
<dbReference type="Proteomes" id="UP000067626">
    <property type="component" value="Chromosome"/>
</dbReference>
<dbReference type="PATRIC" id="fig|52.7.peg.2200"/>
<dbReference type="CDD" id="cd08561">
    <property type="entry name" value="GDPD_cytoplasmic_ScUgpQ2_like"/>
    <property type="match status" value="1"/>
</dbReference>
<sequence>MRYVDGPRPRLFGHRGESGELPENTLPAFEAALAAGADRLELDVHLTADGEIVVFHDPTLDRTTDATGPLALRSFAELSRLDAGYQFTRPDGSTPFRGQGFRIPRLLEVLERFPDIPLNIEIKPNDAAAITGTLAALDQFQARPRTLLAAEALDLLRRIRAEAPDVLTGFAAEEVFAFMTAGMAGAQPGSTEGAAPERFPGFALQVPPSYQGMPIVTADFVSRAHGLGVEVHVWTINDEAEAEALLALGVDGLMSDHPGRIYAVLQRLGLRPPSTP</sequence>
<dbReference type="PROSITE" id="PS51704">
    <property type="entry name" value="GP_PDE"/>
    <property type="match status" value="1"/>
</dbReference>
<dbReference type="PANTHER" id="PTHR46211">
    <property type="entry name" value="GLYCEROPHOSPHORYL DIESTER PHOSPHODIESTERASE"/>
    <property type="match status" value="1"/>
</dbReference>
<dbReference type="PANTHER" id="PTHR46211:SF14">
    <property type="entry name" value="GLYCEROPHOSPHODIESTER PHOSPHODIESTERASE"/>
    <property type="match status" value="1"/>
</dbReference>
<dbReference type="AlphaFoldDB" id="A0A0K1EAL3"/>
<keyword evidence="3" id="KW-1185">Reference proteome</keyword>
<organism evidence="2 3">
    <name type="scientific">Chondromyces crocatus</name>
    <dbReference type="NCBI Taxonomy" id="52"/>
    <lineage>
        <taxon>Bacteria</taxon>
        <taxon>Pseudomonadati</taxon>
        <taxon>Myxococcota</taxon>
        <taxon>Polyangia</taxon>
        <taxon>Polyangiales</taxon>
        <taxon>Polyangiaceae</taxon>
        <taxon>Chondromyces</taxon>
    </lineage>
</organism>
<dbReference type="GO" id="GO:0008889">
    <property type="term" value="F:glycerophosphodiester phosphodiesterase activity"/>
    <property type="evidence" value="ECO:0007669"/>
    <property type="project" value="UniProtKB-EC"/>
</dbReference>
<dbReference type="Gene3D" id="3.20.20.190">
    <property type="entry name" value="Phosphatidylinositol (PI) phosphodiesterase"/>
    <property type="match status" value="1"/>
</dbReference>
<dbReference type="OrthoDB" id="9787897at2"/>
<reference evidence="2 3" key="1">
    <citation type="submission" date="2015-07" db="EMBL/GenBank/DDBJ databases">
        <title>Genome analysis of myxobacterium Chondromyces crocatus Cm c5 reveals a high potential for natural compound synthesis and the genetic basis for the loss of fruiting body formation.</title>
        <authorList>
            <person name="Zaburannyi N."/>
            <person name="Bunk B."/>
            <person name="Maier J."/>
            <person name="Overmann J."/>
            <person name="Mueller R."/>
        </authorList>
    </citation>
    <scope>NUCLEOTIDE SEQUENCE [LARGE SCALE GENOMIC DNA]</scope>
    <source>
        <strain evidence="2 3">Cm c5</strain>
    </source>
</reference>
<accession>A0A0K1EAL3</accession>
<dbReference type="InterPro" id="IPR017946">
    <property type="entry name" value="PLC-like_Pdiesterase_TIM-brl"/>
</dbReference>
<evidence type="ECO:0000259" key="1">
    <source>
        <dbReference type="PROSITE" id="PS51704"/>
    </source>
</evidence>
<feature type="domain" description="GP-PDE" evidence="1">
    <location>
        <begin position="9"/>
        <end position="265"/>
    </location>
</feature>
<dbReference type="RefSeq" id="WP_050430206.1">
    <property type="nucleotide sequence ID" value="NZ_CP012159.1"/>
</dbReference>
<evidence type="ECO:0000313" key="3">
    <source>
        <dbReference type="Proteomes" id="UP000067626"/>
    </source>
</evidence>
<keyword evidence="2" id="KW-0378">Hydrolase</keyword>
<dbReference type="STRING" id="52.CMC5_020420"/>
<dbReference type="SUPFAM" id="SSF51695">
    <property type="entry name" value="PLC-like phosphodiesterases"/>
    <property type="match status" value="1"/>
</dbReference>
<dbReference type="InterPro" id="IPR030395">
    <property type="entry name" value="GP_PDE_dom"/>
</dbReference>
<dbReference type="Pfam" id="PF03009">
    <property type="entry name" value="GDPD"/>
    <property type="match status" value="1"/>
</dbReference>
<evidence type="ECO:0000313" key="2">
    <source>
        <dbReference type="EMBL" id="AKT37899.1"/>
    </source>
</evidence>